<evidence type="ECO:0000313" key="1">
    <source>
        <dbReference type="EMBL" id="QNO55750.1"/>
    </source>
</evidence>
<gene>
    <name evidence="1" type="ORF">BDFDLMKG_00020</name>
</gene>
<reference evidence="1" key="1">
    <citation type="submission" date="2020-06" db="EMBL/GenBank/DDBJ databases">
        <title>Unique genomic features of the anaerobic methanotrophic archaea.</title>
        <authorList>
            <person name="Chadwick G.L."/>
            <person name="Skennerton C.T."/>
            <person name="Laso-Perez R."/>
            <person name="Leu A.O."/>
            <person name="Speth D.R."/>
            <person name="Yu H."/>
            <person name="Morgan-Lang C."/>
            <person name="Hatzenpichler R."/>
            <person name="Goudeau D."/>
            <person name="Malmstrom R."/>
            <person name="Brazelton W.J."/>
            <person name="Woyke T."/>
            <person name="Hallam S.J."/>
            <person name="Tyson G.W."/>
            <person name="Wegener G."/>
            <person name="Boetius A."/>
            <person name="Orphan V."/>
        </authorList>
    </citation>
    <scope>NUCLEOTIDE SEQUENCE</scope>
</reference>
<organism evidence="1">
    <name type="scientific">Candidatus Methanophaga sp. ANME-1 ERB7</name>
    <dbReference type="NCBI Taxonomy" id="2759913"/>
    <lineage>
        <taxon>Archaea</taxon>
        <taxon>Methanobacteriati</taxon>
        <taxon>Methanobacteriota</taxon>
        <taxon>Stenosarchaea group</taxon>
        <taxon>Methanomicrobia</taxon>
        <taxon>Candidatus Methanophagales</taxon>
        <taxon>Candidatus Methanophagaceae</taxon>
        <taxon>Candidatus Methanophaga</taxon>
    </lineage>
</organism>
<sequence length="80" mass="8515">MQSLGSCAGGGTFTVIVPILRPPFESMVICPVCVPGDKSCVSIVTVTTSTSLVVESLAGFTLTMSHLIKCQQTIYRVFFL</sequence>
<protein>
    <submittedName>
        <fullName evidence="1">Uncharacterized protein</fullName>
    </submittedName>
</protein>
<name>A0A7G9Z666_9EURY</name>
<accession>A0A7G9Z666</accession>
<proteinExistence type="predicted"/>
<dbReference type="AlphaFoldDB" id="A0A7G9Z666"/>
<dbReference type="EMBL" id="MT631627">
    <property type="protein sequence ID" value="QNO55750.1"/>
    <property type="molecule type" value="Genomic_DNA"/>
</dbReference>